<protein>
    <submittedName>
        <fullName evidence="4">Methyltransferase domain-containing protein</fullName>
    </submittedName>
</protein>
<dbReference type="InterPro" id="IPR029063">
    <property type="entry name" value="SAM-dependent_MTases_sf"/>
</dbReference>
<dbReference type="AlphaFoldDB" id="A0A1I5IDT7"/>
<dbReference type="RefSeq" id="WP_075022012.1">
    <property type="nucleotide sequence ID" value="NZ_FOVH01000007.1"/>
</dbReference>
<dbReference type="Pfam" id="PF13649">
    <property type="entry name" value="Methyltransf_25"/>
    <property type="match status" value="1"/>
</dbReference>
<dbReference type="InParanoid" id="A0A1I5IDT7"/>
<sequence length="484" mass="52323">MSDLRKAASGTPAPDVDDLVRAVLDVWSAVVDPGAVHADVTMVQVGLTVDDAVEIVSLLNQWLGSNLTVELLFALRTPRRIAAVLRSRGVVPPPGGRPAPTAAASDGTGAESAQGWQGYWETTYRFSGANAEDGFNTAGWFNHDTPTSIPPQHMREWVDTTVRRLDALSPRRVLDIGCGAGLIMSRLAARRDRYLGLDFSLEAIERARRLTSADPALAAVELLHADARSAGRITGPFDLVLLNSVIQYLPSVEHLYEVIGSATRALAPDGAFFLGDIVNRDLSRTCQVMKLATGGPAETTAGEFRRSVRAAMARTTELHLAHADLDRIASSLGPGFSVRTLVRRGRAPTVMNRFRFDALLSATGRDARAAERRLDWRPEGPSPLETLTACLDDRVESLVLRSVPDARTCHAVRLAEEIDAAAEHETLGRIRRRVVRTESVHPEDAWALGEARGYGVAVSPSASIGHVDMAFALGRDEWAAASLR</sequence>
<dbReference type="SUPFAM" id="SSF47336">
    <property type="entry name" value="ACP-like"/>
    <property type="match status" value="1"/>
</dbReference>
<gene>
    <name evidence="4" type="ORF">SAMN04489713_107279</name>
</gene>
<dbReference type="PROSITE" id="PS50075">
    <property type="entry name" value="CARRIER"/>
    <property type="match status" value="1"/>
</dbReference>
<keyword evidence="1 4" id="KW-0808">Transferase</keyword>
<evidence type="ECO:0000256" key="2">
    <source>
        <dbReference type="SAM" id="MobiDB-lite"/>
    </source>
</evidence>
<proteinExistence type="predicted"/>
<keyword evidence="4" id="KW-0489">Methyltransferase</keyword>
<reference evidence="4 5" key="1">
    <citation type="submission" date="2016-10" db="EMBL/GenBank/DDBJ databases">
        <authorList>
            <person name="de Groot N.N."/>
        </authorList>
    </citation>
    <scope>NUCLEOTIDE SEQUENCE [LARGE SCALE GENOMIC DNA]</scope>
    <source>
        <strain evidence="4 5">DSM 43067</strain>
    </source>
</reference>
<dbReference type="CDD" id="cd02440">
    <property type="entry name" value="AdoMet_MTases"/>
    <property type="match status" value="1"/>
</dbReference>
<dbReference type="Gene3D" id="3.40.50.150">
    <property type="entry name" value="Vaccinia Virus protein VP39"/>
    <property type="match status" value="1"/>
</dbReference>
<evidence type="ECO:0000259" key="3">
    <source>
        <dbReference type="PROSITE" id="PS50075"/>
    </source>
</evidence>
<feature type="domain" description="Carrier" evidence="3">
    <location>
        <begin position="14"/>
        <end position="89"/>
    </location>
</feature>
<name>A0A1I5IDT7_9ACTN</name>
<dbReference type="Gene3D" id="1.10.1200.10">
    <property type="entry name" value="ACP-like"/>
    <property type="match status" value="1"/>
</dbReference>
<dbReference type="GO" id="GO:0032259">
    <property type="term" value="P:methylation"/>
    <property type="evidence" value="ECO:0007669"/>
    <property type="project" value="UniProtKB-KW"/>
</dbReference>
<dbReference type="InterPro" id="IPR041698">
    <property type="entry name" value="Methyltransf_25"/>
</dbReference>
<dbReference type="InterPro" id="IPR036736">
    <property type="entry name" value="ACP-like_sf"/>
</dbReference>
<accession>A0A1I5IDT7</accession>
<evidence type="ECO:0000313" key="5">
    <source>
        <dbReference type="Proteomes" id="UP000183413"/>
    </source>
</evidence>
<dbReference type="InterPro" id="IPR009081">
    <property type="entry name" value="PP-bd_ACP"/>
</dbReference>
<dbReference type="STRING" id="1993.SAMN04489713_107279"/>
<dbReference type="Proteomes" id="UP000183413">
    <property type="component" value="Unassembled WGS sequence"/>
</dbReference>
<evidence type="ECO:0000313" key="4">
    <source>
        <dbReference type="EMBL" id="SFO58652.1"/>
    </source>
</evidence>
<dbReference type="EMBL" id="FOVH01000007">
    <property type="protein sequence ID" value="SFO58652.1"/>
    <property type="molecule type" value="Genomic_DNA"/>
</dbReference>
<dbReference type="eggNOG" id="COG2226">
    <property type="taxonomic scope" value="Bacteria"/>
</dbReference>
<dbReference type="GO" id="GO:0008168">
    <property type="term" value="F:methyltransferase activity"/>
    <property type="evidence" value="ECO:0007669"/>
    <property type="project" value="UniProtKB-KW"/>
</dbReference>
<dbReference type="SUPFAM" id="SSF53335">
    <property type="entry name" value="S-adenosyl-L-methionine-dependent methyltransferases"/>
    <property type="match status" value="1"/>
</dbReference>
<keyword evidence="5" id="KW-1185">Reference proteome</keyword>
<dbReference type="Pfam" id="PF00550">
    <property type="entry name" value="PP-binding"/>
    <property type="match status" value="1"/>
</dbReference>
<evidence type="ECO:0000256" key="1">
    <source>
        <dbReference type="ARBA" id="ARBA00022679"/>
    </source>
</evidence>
<dbReference type="PANTHER" id="PTHR43861">
    <property type="entry name" value="TRANS-ACONITATE 2-METHYLTRANSFERASE-RELATED"/>
    <property type="match status" value="1"/>
</dbReference>
<organism evidence="4 5">
    <name type="scientific">Actinomadura madurae</name>
    <dbReference type="NCBI Taxonomy" id="1993"/>
    <lineage>
        <taxon>Bacteria</taxon>
        <taxon>Bacillati</taxon>
        <taxon>Actinomycetota</taxon>
        <taxon>Actinomycetes</taxon>
        <taxon>Streptosporangiales</taxon>
        <taxon>Thermomonosporaceae</taxon>
        <taxon>Actinomadura</taxon>
    </lineage>
</organism>
<feature type="region of interest" description="Disordered" evidence="2">
    <location>
        <begin position="91"/>
        <end position="113"/>
    </location>
</feature>